<gene>
    <name evidence="3" type="ORF">OFUS_LOCUS18448</name>
</gene>
<name>A0A8S4PPH9_OWEFU</name>
<dbReference type="Proteomes" id="UP000749559">
    <property type="component" value="Unassembled WGS sequence"/>
</dbReference>
<proteinExistence type="predicted"/>
<dbReference type="InterPro" id="IPR050975">
    <property type="entry name" value="Sleep_regulator"/>
</dbReference>
<reference evidence="3" key="1">
    <citation type="submission" date="2022-03" db="EMBL/GenBank/DDBJ databases">
        <authorList>
            <person name="Martin C."/>
        </authorList>
    </citation>
    <scope>NUCLEOTIDE SEQUENCE</scope>
</reference>
<evidence type="ECO:0000256" key="1">
    <source>
        <dbReference type="ARBA" id="ARBA00022729"/>
    </source>
</evidence>
<keyword evidence="2" id="KW-0812">Transmembrane</keyword>
<dbReference type="EMBL" id="CAIIXF020000009">
    <property type="protein sequence ID" value="CAH1793621.1"/>
    <property type="molecule type" value="Genomic_DNA"/>
</dbReference>
<keyword evidence="4" id="KW-1185">Reference proteome</keyword>
<accession>A0A8S4PPH9</accession>
<organism evidence="3 4">
    <name type="scientific">Owenia fusiformis</name>
    <name type="common">Polychaete worm</name>
    <dbReference type="NCBI Taxonomy" id="6347"/>
    <lineage>
        <taxon>Eukaryota</taxon>
        <taxon>Metazoa</taxon>
        <taxon>Spiralia</taxon>
        <taxon>Lophotrochozoa</taxon>
        <taxon>Annelida</taxon>
        <taxon>Polychaeta</taxon>
        <taxon>Sedentaria</taxon>
        <taxon>Canalipalpata</taxon>
        <taxon>Sabellida</taxon>
        <taxon>Oweniida</taxon>
        <taxon>Oweniidae</taxon>
        <taxon>Owenia</taxon>
    </lineage>
</organism>
<sequence length="189" mass="19652">MLLSAEMIDRKVAIGNVTGVLDNAVAFSRKRIYKIIKSNSSFGLFNHGNQVEVILQSSMQSTILSLILVATFAAHGDAVRCYTCSSLTTSGCAETFTLTSNDTGSITDCVTGTQCQRVVTTIGIASVTHSCALIDGNVGCSEVLGITTCKCTGDLCNDGNIANAGGSAAAAIVPSFFTILLAIAAFYWS</sequence>
<comment type="caution">
    <text evidence="3">The sequence shown here is derived from an EMBL/GenBank/DDBJ whole genome shotgun (WGS) entry which is preliminary data.</text>
</comment>
<dbReference type="PANTHER" id="PTHR33562">
    <property type="entry name" value="ATILLA, ISOFORM B-RELATED-RELATED"/>
    <property type="match status" value="1"/>
</dbReference>
<evidence type="ECO:0000256" key="2">
    <source>
        <dbReference type="SAM" id="Phobius"/>
    </source>
</evidence>
<evidence type="ECO:0000313" key="4">
    <source>
        <dbReference type="Proteomes" id="UP000749559"/>
    </source>
</evidence>
<protein>
    <submittedName>
        <fullName evidence="3">Uncharacterized protein</fullName>
    </submittedName>
</protein>
<feature type="transmembrane region" description="Helical" evidence="2">
    <location>
        <begin position="168"/>
        <end position="188"/>
    </location>
</feature>
<keyword evidence="2" id="KW-0472">Membrane</keyword>
<keyword evidence="2" id="KW-1133">Transmembrane helix</keyword>
<dbReference type="AlphaFoldDB" id="A0A8S4PPH9"/>
<keyword evidence="1" id="KW-0732">Signal</keyword>
<evidence type="ECO:0000313" key="3">
    <source>
        <dbReference type="EMBL" id="CAH1793621.1"/>
    </source>
</evidence>